<dbReference type="AlphaFoldDB" id="A0AA37SV44"/>
<feature type="domain" description="LysR substrate-binding" evidence="2">
    <location>
        <begin position="33"/>
        <end position="237"/>
    </location>
</feature>
<comment type="similarity">
    <text evidence="1">Belongs to the LysR transcriptional regulatory family.</text>
</comment>
<dbReference type="InterPro" id="IPR005119">
    <property type="entry name" value="LysR_subst-bd"/>
</dbReference>
<organism evidence="3 4">
    <name type="scientific">Agaribacter marinus</name>
    <dbReference type="NCBI Taxonomy" id="1431249"/>
    <lineage>
        <taxon>Bacteria</taxon>
        <taxon>Pseudomonadati</taxon>
        <taxon>Pseudomonadota</taxon>
        <taxon>Gammaproteobacteria</taxon>
        <taxon>Alteromonadales</taxon>
        <taxon>Alteromonadaceae</taxon>
        <taxon>Agaribacter</taxon>
    </lineage>
</organism>
<evidence type="ECO:0000259" key="2">
    <source>
        <dbReference type="Pfam" id="PF03466"/>
    </source>
</evidence>
<dbReference type="PANTHER" id="PTHR30537:SF5">
    <property type="entry name" value="HTH-TYPE TRANSCRIPTIONAL ACTIVATOR TTDR-RELATED"/>
    <property type="match status" value="1"/>
</dbReference>
<reference evidence="3" key="1">
    <citation type="journal article" date="2014" name="Int. J. Syst. Evol. Microbiol.">
        <title>Complete genome sequence of Corynebacterium casei LMG S-19264T (=DSM 44701T), isolated from a smear-ripened cheese.</title>
        <authorList>
            <consortium name="US DOE Joint Genome Institute (JGI-PGF)"/>
            <person name="Walter F."/>
            <person name="Albersmeier A."/>
            <person name="Kalinowski J."/>
            <person name="Ruckert C."/>
        </authorList>
    </citation>
    <scope>NUCLEOTIDE SEQUENCE</scope>
    <source>
        <strain evidence="3">NBRC 110023</strain>
    </source>
</reference>
<sequence length="244" mass="27513">MLLTDIGESLLRQCELLKSQVDGALDTLDSSKNTPSGDFSITIPNSLEKNIVMPALTQLCAEYPLIEPRLIVTDEPLDLVGNKLDVSIYGGDLKDSNYRALPIGSATEVFCAAPSYLANKPSINSIAELKAHKFVCTSWQSNHFTLYKDKDYEDKLTTQLRLSFQTNTLSSAIEFVCRGIGLALLPKFSLQDEILNNRLSIVLPHYTGREWPFHLVHRFQGDKPVHVSRFYQLVKHYFNRALNH</sequence>
<dbReference type="PANTHER" id="PTHR30537">
    <property type="entry name" value="HTH-TYPE TRANSCRIPTIONAL REGULATOR"/>
    <property type="match status" value="1"/>
</dbReference>
<proteinExistence type="inferred from homology"/>
<dbReference type="Proteomes" id="UP001156601">
    <property type="component" value="Unassembled WGS sequence"/>
</dbReference>
<gene>
    <name evidence="3" type="ORF">GCM10007852_07300</name>
</gene>
<dbReference type="CDD" id="cd08422">
    <property type="entry name" value="PBP2_CrgA_like"/>
    <property type="match status" value="1"/>
</dbReference>
<dbReference type="InterPro" id="IPR058163">
    <property type="entry name" value="LysR-type_TF_proteobact-type"/>
</dbReference>
<evidence type="ECO:0000313" key="4">
    <source>
        <dbReference type="Proteomes" id="UP001156601"/>
    </source>
</evidence>
<dbReference type="Pfam" id="PF03466">
    <property type="entry name" value="LysR_substrate"/>
    <property type="match status" value="1"/>
</dbReference>
<evidence type="ECO:0000313" key="3">
    <source>
        <dbReference type="EMBL" id="GLR69822.1"/>
    </source>
</evidence>
<reference evidence="3" key="2">
    <citation type="submission" date="2023-01" db="EMBL/GenBank/DDBJ databases">
        <title>Draft genome sequence of Agaribacter marinus strain NBRC 110023.</title>
        <authorList>
            <person name="Sun Q."/>
            <person name="Mori K."/>
        </authorList>
    </citation>
    <scope>NUCLEOTIDE SEQUENCE</scope>
    <source>
        <strain evidence="3">NBRC 110023</strain>
    </source>
</reference>
<keyword evidence="4" id="KW-1185">Reference proteome</keyword>
<name>A0AA37SV44_9ALTE</name>
<dbReference type="EMBL" id="BSOT01000005">
    <property type="protein sequence ID" value="GLR69822.1"/>
    <property type="molecule type" value="Genomic_DNA"/>
</dbReference>
<accession>A0AA37SV44</accession>
<comment type="caution">
    <text evidence="3">The sequence shown here is derived from an EMBL/GenBank/DDBJ whole genome shotgun (WGS) entry which is preliminary data.</text>
</comment>
<dbReference type="Gene3D" id="3.40.190.290">
    <property type="match status" value="1"/>
</dbReference>
<dbReference type="SUPFAM" id="SSF53850">
    <property type="entry name" value="Periplasmic binding protein-like II"/>
    <property type="match status" value="1"/>
</dbReference>
<protein>
    <recommendedName>
        <fullName evidence="2">LysR substrate-binding domain-containing protein</fullName>
    </recommendedName>
</protein>
<evidence type="ECO:0000256" key="1">
    <source>
        <dbReference type="ARBA" id="ARBA00009437"/>
    </source>
</evidence>